<sequence>MNPFFAVDYHGPAFQLFGWAHLAMLGLIALGLTGLIRWGGRLPTHLRLPMRYGFALLLTANELFWHLWVWGAGQWQVQTMLPLHFCSIAVILSVILLITKNRYLFEVVYYIGISGAILALLTPAMTRYGAGHALFYQFFISHAMIIVAATYMCAVEGARPTLRGLARVAMVGVLYMLLVGWINTKLHSNYLFIAYKPDAATTLDILPPWPWNIPLMVVGMLLMMLSLYYLISFRGDRADGSNP</sequence>
<gene>
    <name evidence="2" type="ORF">MAGMO_1773</name>
</gene>
<feature type="transmembrane region" description="Helical" evidence="1">
    <location>
        <begin position="50"/>
        <end position="68"/>
    </location>
</feature>
<feature type="transmembrane region" description="Helical" evidence="1">
    <location>
        <begin position="211"/>
        <end position="231"/>
    </location>
</feature>
<dbReference type="EMBL" id="LO017727">
    <property type="protein sequence ID" value="CRH05951.1"/>
    <property type="molecule type" value="Genomic_DNA"/>
</dbReference>
<keyword evidence="1" id="KW-0472">Membrane</keyword>
<proteinExistence type="predicted"/>
<name>A0A1S7LJD9_MAGMO</name>
<feature type="transmembrane region" description="Helical" evidence="1">
    <location>
        <begin position="107"/>
        <end position="128"/>
    </location>
</feature>
<organism evidence="2">
    <name type="scientific">Magnetococcus massalia (strain MO-1)</name>
    <dbReference type="NCBI Taxonomy" id="451514"/>
    <lineage>
        <taxon>Bacteria</taxon>
        <taxon>Pseudomonadati</taxon>
        <taxon>Pseudomonadota</taxon>
        <taxon>Magnetococcia</taxon>
        <taxon>Magnetococcales</taxon>
        <taxon>Magnetococcaceae</taxon>
        <taxon>Magnetococcus</taxon>
    </lineage>
</organism>
<dbReference type="Pfam" id="PF14808">
    <property type="entry name" value="TMEM164"/>
    <property type="match status" value="1"/>
</dbReference>
<feature type="transmembrane region" description="Helical" evidence="1">
    <location>
        <begin position="80"/>
        <end position="98"/>
    </location>
</feature>
<dbReference type="InterPro" id="IPR011737">
    <property type="entry name" value="CHP02206_TP0381"/>
</dbReference>
<protein>
    <recommendedName>
        <fullName evidence="3">TIGR02206 family membrane protein</fullName>
    </recommendedName>
</protein>
<evidence type="ECO:0000313" key="2">
    <source>
        <dbReference type="EMBL" id="CRH05951.1"/>
    </source>
</evidence>
<dbReference type="NCBIfam" id="TIGR02206">
    <property type="entry name" value="intg_mem_TP0381"/>
    <property type="match status" value="1"/>
</dbReference>
<feature type="transmembrane region" description="Helical" evidence="1">
    <location>
        <begin position="16"/>
        <end position="38"/>
    </location>
</feature>
<feature type="transmembrane region" description="Helical" evidence="1">
    <location>
        <begin position="134"/>
        <end position="153"/>
    </location>
</feature>
<evidence type="ECO:0008006" key="3">
    <source>
        <dbReference type="Google" id="ProtNLM"/>
    </source>
</evidence>
<reference evidence="2" key="1">
    <citation type="submission" date="2015-04" db="EMBL/GenBank/DDBJ databases">
        <authorList>
            <person name="Syromyatnikov M.Y."/>
            <person name="Popov V.N."/>
        </authorList>
    </citation>
    <scope>NUCLEOTIDE SEQUENCE</scope>
    <source>
        <strain evidence="2">MO-1</strain>
    </source>
</reference>
<accession>A0A1S7LJD9</accession>
<evidence type="ECO:0000256" key="1">
    <source>
        <dbReference type="SAM" id="Phobius"/>
    </source>
</evidence>
<keyword evidence="1" id="KW-1133">Transmembrane helix</keyword>
<dbReference type="AlphaFoldDB" id="A0A1S7LJD9"/>
<feature type="transmembrane region" description="Helical" evidence="1">
    <location>
        <begin position="165"/>
        <end position="182"/>
    </location>
</feature>
<keyword evidence="1" id="KW-0812">Transmembrane</keyword>